<feature type="compositionally biased region" description="Low complexity" evidence="4">
    <location>
        <begin position="18"/>
        <end position="30"/>
    </location>
</feature>
<comment type="caution">
    <text evidence="6">The sequence shown here is derived from an EMBL/GenBank/DDBJ whole genome shotgun (WGS) entry which is preliminary data.</text>
</comment>
<dbReference type="InParanoid" id="A0A507BGP3"/>
<dbReference type="CDD" id="cd12148">
    <property type="entry name" value="fungal_TF_MHR"/>
    <property type="match status" value="1"/>
</dbReference>
<dbReference type="PROSITE" id="PS50048">
    <property type="entry name" value="ZN2_CY6_FUNGAL_2"/>
    <property type="match status" value="1"/>
</dbReference>
<dbReference type="SUPFAM" id="SSF57701">
    <property type="entry name" value="Zn2/Cys6 DNA-binding domain"/>
    <property type="match status" value="1"/>
</dbReference>
<dbReference type="GO" id="GO:0003677">
    <property type="term" value="F:DNA binding"/>
    <property type="evidence" value="ECO:0007669"/>
    <property type="project" value="InterPro"/>
</dbReference>
<dbReference type="AlphaFoldDB" id="A0A507BGP3"/>
<dbReference type="EMBL" id="SKBQ01000017">
    <property type="protein sequence ID" value="TPX16499.1"/>
    <property type="molecule type" value="Genomic_DNA"/>
</dbReference>
<protein>
    <recommendedName>
        <fullName evidence="5">Zn(2)-C6 fungal-type domain-containing protein</fullName>
    </recommendedName>
</protein>
<dbReference type="RefSeq" id="XP_030998210.1">
    <property type="nucleotide sequence ID" value="XM_031138133.1"/>
</dbReference>
<gene>
    <name evidence="6" type="ORF">E0L32_003793</name>
</gene>
<evidence type="ECO:0000313" key="6">
    <source>
        <dbReference type="EMBL" id="TPX16499.1"/>
    </source>
</evidence>
<evidence type="ECO:0000256" key="2">
    <source>
        <dbReference type="ARBA" id="ARBA00022723"/>
    </source>
</evidence>
<dbReference type="Pfam" id="PF04082">
    <property type="entry name" value="Fungal_trans"/>
    <property type="match status" value="1"/>
</dbReference>
<feature type="compositionally biased region" description="Basic and acidic residues" evidence="4">
    <location>
        <begin position="104"/>
        <end position="131"/>
    </location>
</feature>
<dbReference type="InterPro" id="IPR050613">
    <property type="entry name" value="Sec_Metabolite_Reg"/>
</dbReference>
<dbReference type="PANTHER" id="PTHR31001">
    <property type="entry name" value="UNCHARACTERIZED TRANSCRIPTIONAL REGULATORY PROTEIN"/>
    <property type="match status" value="1"/>
</dbReference>
<dbReference type="GeneID" id="41971240"/>
<dbReference type="Proteomes" id="UP000319257">
    <property type="component" value="Unassembled WGS sequence"/>
</dbReference>
<dbReference type="CDD" id="cd00067">
    <property type="entry name" value="GAL4"/>
    <property type="match status" value="1"/>
</dbReference>
<dbReference type="STRING" id="1093900.A0A507BGP3"/>
<comment type="subcellular location">
    <subcellularLocation>
        <location evidence="1">Nucleus</location>
    </subcellularLocation>
</comment>
<evidence type="ECO:0000256" key="4">
    <source>
        <dbReference type="SAM" id="MobiDB-lite"/>
    </source>
</evidence>
<dbReference type="Pfam" id="PF00172">
    <property type="entry name" value="Zn_clus"/>
    <property type="match status" value="1"/>
</dbReference>
<feature type="region of interest" description="Disordered" evidence="4">
    <location>
        <begin position="1"/>
        <end position="30"/>
    </location>
</feature>
<organism evidence="6 7">
    <name type="scientific">Thyridium curvatum</name>
    <dbReference type="NCBI Taxonomy" id="1093900"/>
    <lineage>
        <taxon>Eukaryota</taxon>
        <taxon>Fungi</taxon>
        <taxon>Dikarya</taxon>
        <taxon>Ascomycota</taxon>
        <taxon>Pezizomycotina</taxon>
        <taxon>Sordariomycetes</taxon>
        <taxon>Sordariomycetidae</taxon>
        <taxon>Thyridiales</taxon>
        <taxon>Thyridiaceae</taxon>
        <taxon>Thyridium</taxon>
    </lineage>
</organism>
<reference evidence="6 7" key="1">
    <citation type="submission" date="2019-06" db="EMBL/GenBank/DDBJ databases">
        <title>Draft genome sequence of the filamentous fungus Phialemoniopsis curvata isolated from diesel fuel.</title>
        <authorList>
            <person name="Varaljay V.A."/>
            <person name="Lyon W.J."/>
            <person name="Crouch A.L."/>
            <person name="Drake C.E."/>
            <person name="Hollomon J.M."/>
            <person name="Nadeau L.J."/>
            <person name="Nunn H.S."/>
            <person name="Stevenson B.S."/>
            <person name="Bojanowski C.L."/>
            <person name="Crookes-Goodson W.J."/>
        </authorList>
    </citation>
    <scope>NUCLEOTIDE SEQUENCE [LARGE SCALE GENOMIC DNA]</scope>
    <source>
        <strain evidence="6 7">D216</strain>
    </source>
</reference>
<name>A0A507BGP3_9PEZI</name>
<dbReference type="GO" id="GO:0006351">
    <property type="term" value="P:DNA-templated transcription"/>
    <property type="evidence" value="ECO:0007669"/>
    <property type="project" value="InterPro"/>
</dbReference>
<dbReference type="OrthoDB" id="2269373at2759"/>
<dbReference type="InterPro" id="IPR007219">
    <property type="entry name" value="XnlR_reg_dom"/>
</dbReference>
<keyword evidence="7" id="KW-1185">Reference proteome</keyword>
<dbReference type="Gene3D" id="4.10.240.10">
    <property type="entry name" value="Zn(2)-C6 fungal-type DNA-binding domain"/>
    <property type="match status" value="1"/>
</dbReference>
<proteinExistence type="predicted"/>
<evidence type="ECO:0000256" key="1">
    <source>
        <dbReference type="ARBA" id="ARBA00004123"/>
    </source>
</evidence>
<dbReference type="SMART" id="SM00066">
    <property type="entry name" value="GAL4"/>
    <property type="match status" value="1"/>
</dbReference>
<evidence type="ECO:0000256" key="3">
    <source>
        <dbReference type="ARBA" id="ARBA00023242"/>
    </source>
</evidence>
<feature type="region of interest" description="Disordered" evidence="4">
    <location>
        <begin position="717"/>
        <end position="749"/>
    </location>
</feature>
<keyword evidence="2" id="KW-0479">Metal-binding</keyword>
<evidence type="ECO:0000259" key="5">
    <source>
        <dbReference type="PROSITE" id="PS50048"/>
    </source>
</evidence>
<feature type="compositionally biased region" description="Pro residues" evidence="4">
    <location>
        <begin position="722"/>
        <end position="733"/>
    </location>
</feature>
<dbReference type="PANTHER" id="PTHR31001:SF45">
    <property type="entry name" value="ZN(II)2CYS6 TRANSCRIPTION FACTOR (EUROFUNG)"/>
    <property type="match status" value="1"/>
</dbReference>
<dbReference type="SMART" id="SM00906">
    <property type="entry name" value="Fungal_trans"/>
    <property type="match status" value="1"/>
</dbReference>
<feature type="region of interest" description="Disordered" evidence="4">
    <location>
        <begin position="104"/>
        <end position="137"/>
    </location>
</feature>
<feature type="domain" description="Zn(2)-C6 fungal-type" evidence="5">
    <location>
        <begin position="39"/>
        <end position="67"/>
    </location>
</feature>
<dbReference type="InterPro" id="IPR036864">
    <property type="entry name" value="Zn2-C6_fun-type_DNA-bd_sf"/>
</dbReference>
<sequence>MSTGPAASGQGVPGSSVKAAPQQPAPTGAAAKKPLRVLACVLCQQRKVKCDRKFPCAHCLKFKVPCVPATYVPRRRRPRFPERELLDRIHKYEDIMRQNGLKFDPLKDGVERDSPRDDFDSDDEHKVHDESSPSMTVRSDRVNEVKSIWRAMDHDHEYRDPLDESDNESYEVNIKRAYGGTYQNSDHLMFGQYQSIVELATLHPSPVQIFRLWQIYLDNVNTLLRVTHAPTMQPRIIEAASDLASVDANLEALMFSIYAMALLSVPREDCKTMFGESRDVLIRRFQFGCLQALLKAGYARSNDRDCLTAFHLYIITHRPKVDPRSLHSMLGVALRIAQRMGLHSESAHSKRTALEAEMCRRLWWSLILFDARIGEAADWKSSVLEPSWDCRLPLNVNDSELRPEMRVAPSPHSNCSDAIFAVVRSELGEFLRYATFHLDFTYPALKNIAKEFRDGSIPEGEEVKALEKMIEEKYLQLCDPANPLHYMTIWSARTTIAKFHLVNQYSKMAENEGPRTPEQRDLLNGLAVKWVEIDTKMAEPEITKGYMWFADAYFPFPAYMQIVSDLKRRPTQDRAAQYWESLSDNFKARWTFDDEDYIPIVHLFATMILHAWTPREKALVEKGEPVSPPYIVTYLREKQERLGAGTTADTEMPEFPASLDDLQMSKVPDFRDTTMFYSSLSPMGQPVVPGMQQAGTGGMDLDVSQLSWGAFNFNTSPMGSFPAPPPATGPSPPGQGHRASANPQPWGFK</sequence>
<dbReference type="InterPro" id="IPR001138">
    <property type="entry name" value="Zn2Cys6_DnaBD"/>
</dbReference>
<dbReference type="GO" id="GO:0005634">
    <property type="term" value="C:nucleus"/>
    <property type="evidence" value="ECO:0007669"/>
    <property type="project" value="UniProtKB-SubCell"/>
</dbReference>
<dbReference type="GO" id="GO:0000981">
    <property type="term" value="F:DNA-binding transcription factor activity, RNA polymerase II-specific"/>
    <property type="evidence" value="ECO:0007669"/>
    <property type="project" value="InterPro"/>
</dbReference>
<dbReference type="GO" id="GO:0008270">
    <property type="term" value="F:zinc ion binding"/>
    <property type="evidence" value="ECO:0007669"/>
    <property type="project" value="InterPro"/>
</dbReference>
<accession>A0A507BGP3</accession>
<evidence type="ECO:0000313" key="7">
    <source>
        <dbReference type="Proteomes" id="UP000319257"/>
    </source>
</evidence>
<keyword evidence="3" id="KW-0539">Nucleus</keyword>